<keyword evidence="2" id="KW-1133">Transmembrane helix</keyword>
<dbReference type="EMBL" id="JAPFFK010000010">
    <property type="protein sequence ID" value="KAJ6740620.1"/>
    <property type="molecule type" value="Genomic_DNA"/>
</dbReference>
<protein>
    <submittedName>
        <fullName evidence="3">Uncharacterized protein</fullName>
    </submittedName>
</protein>
<gene>
    <name evidence="3" type="ORF">OIU79_000685</name>
</gene>
<feature type="transmembrane region" description="Helical" evidence="2">
    <location>
        <begin position="120"/>
        <end position="136"/>
    </location>
</feature>
<organism evidence="3 4">
    <name type="scientific">Salix purpurea</name>
    <name type="common">Purple osier willow</name>
    <dbReference type="NCBI Taxonomy" id="77065"/>
    <lineage>
        <taxon>Eukaryota</taxon>
        <taxon>Viridiplantae</taxon>
        <taxon>Streptophyta</taxon>
        <taxon>Embryophyta</taxon>
        <taxon>Tracheophyta</taxon>
        <taxon>Spermatophyta</taxon>
        <taxon>Magnoliopsida</taxon>
        <taxon>eudicotyledons</taxon>
        <taxon>Gunneridae</taxon>
        <taxon>Pentapetalae</taxon>
        <taxon>rosids</taxon>
        <taxon>fabids</taxon>
        <taxon>Malpighiales</taxon>
        <taxon>Salicaceae</taxon>
        <taxon>Saliceae</taxon>
        <taxon>Salix</taxon>
    </lineage>
</organism>
<reference evidence="3" key="1">
    <citation type="submission" date="2022-11" db="EMBL/GenBank/DDBJ databases">
        <authorList>
            <person name="Hyden B.L."/>
            <person name="Feng K."/>
            <person name="Yates T."/>
            <person name="Jawdy S."/>
            <person name="Smart L.B."/>
            <person name="Muchero W."/>
        </authorList>
    </citation>
    <scope>NUCLEOTIDE SEQUENCE</scope>
    <source>
        <tissue evidence="3">Shoot tip</tissue>
    </source>
</reference>
<proteinExistence type="predicted"/>
<feature type="region of interest" description="Disordered" evidence="1">
    <location>
        <begin position="84"/>
        <end position="108"/>
    </location>
</feature>
<sequence>MEQERRRDEAGREIKTLWMAPECPICEGGLGLCSRRWLLMKAVWGEVIGVERRADGEGTSQSPEGAVEAVGGRWRGSLPWMAGKEEQFPEQGDDGEEKTKAEARRGRVGRQGGVMERNGRVFYFSSFLIFFGFYFRDP</sequence>
<name>A0A9Q0V3V7_SALPP</name>
<dbReference type="AlphaFoldDB" id="A0A9Q0V3V7"/>
<accession>A0A9Q0V3V7</accession>
<reference evidence="3" key="2">
    <citation type="journal article" date="2023" name="Int. J. Mol. Sci.">
        <title>De Novo Assembly and Annotation of 11 Diverse Shrub Willow (Salix) Genomes Reveals Novel Gene Organization in Sex-Linked Regions.</title>
        <authorList>
            <person name="Hyden B."/>
            <person name="Feng K."/>
            <person name="Yates T.B."/>
            <person name="Jawdy S."/>
            <person name="Cereghino C."/>
            <person name="Smart L.B."/>
            <person name="Muchero W."/>
        </authorList>
    </citation>
    <scope>NUCLEOTIDE SEQUENCE</scope>
    <source>
        <tissue evidence="3">Shoot tip</tissue>
    </source>
</reference>
<evidence type="ECO:0000313" key="4">
    <source>
        <dbReference type="Proteomes" id="UP001151532"/>
    </source>
</evidence>
<evidence type="ECO:0000313" key="3">
    <source>
        <dbReference type="EMBL" id="KAJ6740620.1"/>
    </source>
</evidence>
<keyword evidence="4" id="KW-1185">Reference proteome</keyword>
<feature type="non-terminal residue" evidence="3">
    <location>
        <position position="1"/>
    </location>
</feature>
<evidence type="ECO:0000256" key="2">
    <source>
        <dbReference type="SAM" id="Phobius"/>
    </source>
</evidence>
<evidence type="ECO:0000256" key="1">
    <source>
        <dbReference type="SAM" id="MobiDB-lite"/>
    </source>
</evidence>
<keyword evidence="2" id="KW-0812">Transmembrane</keyword>
<comment type="caution">
    <text evidence="3">The sequence shown here is derived from an EMBL/GenBank/DDBJ whole genome shotgun (WGS) entry which is preliminary data.</text>
</comment>
<dbReference type="Proteomes" id="UP001151532">
    <property type="component" value="Chromosome 7"/>
</dbReference>
<keyword evidence="2" id="KW-0472">Membrane</keyword>